<gene>
    <name evidence="2" type="ORF">HZI73_22100</name>
</gene>
<dbReference type="InterPro" id="IPR013022">
    <property type="entry name" value="Xyl_isomerase-like_TIM-brl"/>
</dbReference>
<dbReference type="KEGG" id="vpy:HZI73_22100"/>
<dbReference type="InterPro" id="IPR050312">
    <property type="entry name" value="IolE/XylAMocC-like"/>
</dbReference>
<evidence type="ECO:0000313" key="2">
    <source>
        <dbReference type="EMBL" id="QUI24827.1"/>
    </source>
</evidence>
<dbReference type="Proteomes" id="UP000683246">
    <property type="component" value="Chromosome"/>
</dbReference>
<evidence type="ECO:0000259" key="1">
    <source>
        <dbReference type="Pfam" id="PF01261"/>
    </source>
</evidence>
<protein>
    <submittedName>
        <fullName evidence="2">Sugar phosphate isomerase/epimerase</fullName>
    </submittedName>
</protein>
<sequence>MKKSLHTKSVNGCNLLTALSIAQKSGFSGVEIVASKLDAYLAEGFTAEDLAAELKAKNLEAICINDICHIESPRPEALEQMLEEAHRYAEVAEIIGCKYIQLVPLVELDGYAWDAILDITANNVKQICDIGANHGVAFQLEAVAWSPFRSLKRGLALIEKVGKDNLGMVVDTWHFWAGGETQPEEVAAMDPSLIYNIHFCDGKRQAPDTVWDETKLRGYYFNEADIPLEDYANAIKASGYKGWWSVELVSSKHWEMDAIAVAKKLSDDMDHYM</sequence>
<keyword evidence="3" id="KW-1185">Reference proteome</keyword>
<feature type="domain" description="Xylose isomerase-like TIM barrel" evidence="1">
    <location>
        <begin position="21"/>
        <end position="255"/>
    </location>
</feature>
<reference evidence="2" key="1">
    <citation type="submission" date="2020-07" db="EMBL/GenBank/DDBJ databases">
        <title>Vallitalea pronyensis genome.</title>
        <authorList>
            <person name="Postec A."/>
        </authorList>
    </citation>
    <scope>NUCLEOTIDE SEQUENCE</scope>
    <source>
        <strain evidence="2">FatNI3</strain>
    </source>
</reference>
<dbReference type="SUPFAM" id="SSF51658">
    <property type="entry name" value="Xylose isomerase-like"/>
    <property type="match status" value="1"/>
</dbReference>
<dbReference type="Gene3D" id="3.20.20.150">
    <property type="entry name" value="Divalent-metal-dependent TIM barrel enzymes"/>
    <property type="match status" value="1"/>
</dbReference>
<dbReference type="PANTHER" id="PTHR12110">
    <property type="entry name" value="HYDROXYPYRUVATE ISOMERASE"/>
    <property type="match status" value="1"/>
</dbReference>
<dbReference type="Pfam" id="PF01261">
    <property type="entry name" value="AP_endonuc_2"/>
    <property type="match status" value="1"/>
</dbReference>
<organism evidence="2 3">
    <name type="scientific">Vallitalea pronyensis</name>
    <dbReference type="NCBI Taxonomy" id="1348613"/>
    <lineage>
        <taxon>Bacteria</taxon>
        <taxon>Bacillati</taxon>
        <taxon>Bacillota</taxon>
        <taxon>Clostridia</taxon>
        <taxon>Lachnospirales</taxon>
        <taxon>Vallitaleaceae</taxon>
        <taxon>Vallitalea</taxon>
    </lineage>
</organism>
<evidence type="ECO:0000313" key="3">
    <source>
        <dbReference type="Proteomes" id="UP000683246"/>
    </source>
</evidence>
<keyword evidence="2" id="KW-0413">Isomerase</keyword>
<proteinExistence type="predicted"/>
<dbReference type="AlphaFoldDB" id="A0A8J8MMV9"/>
<dbReference type="PANTHER" id="PTHR12110:SF21">
    <property type="entry name" value="XYLOSE ISOMERASE-LIKE TIM BARREL DOMAIN-CONTAINING PROTEIN"/>
    <property type="match status" value="1"/>
</dbReference>
<dbReference type="EMBL" id="CP058649">
    <property type="protein sequence ID" value="QUI24827.1"/>
    <property type="molecule type" value="Genomic_DNA"/>
</dbReference>
<dbReference type="InterPro" id="IPR036237">
    <property type="entry name" value="Xyl_isomerase-like_sf"/>
</dbReference>
<dbReference type="GO" id="GO:0016853">
    <property type="term" value="F:isomerase activity"/>
    <property type="evidence" value="ECO:0007669"/>
    <property type="project" value="UniProtKB-KW"/>
</dbReference>
<dbReference type="RefSeq" id="WP_212695524.1">
    <property type="nucleotide sequence ID" value="NZ_CP058649.1"/>
</dbReference>
<accession>A0A8J8MMV9</accession>
<name>A0A8J8MMV9_9FIRM</name>